<keyword evidence="1" id="KW-0812">Transmembrane</keyword>
<dbReference type="EMBL" id="CP106738">
    <property type="protein sequence ID" value="UXX84932.1"/>
    <property type="molecule type" value="Genomic_DNA"/>
</dbReference>
<proteinExistence type="predicted"/>
<gene>
    <name evidence="2" type="ORF">N7U68_09935</name>
</gene>
<dbReference type="Proteomes" id="UP001064087">
    <property type="component" value="Chromosome"/>
</dbReference>
<feature type="transmembrane region" description="Helical" evidence="1">
    <location>
        <begin position="66"/>
        <end position="85"/>
    </location>
</feature>
<feature type="transmembrane region" description="Helical" evidence="1">
    <location>
        <begin position="6"/>
        <end position="26"/>
    </location>
</feature>
<organism evidence="2 3">
    <name type="scientific">Roseovarius pelagicus</name>
    <dbReference type="NCBI Taxonomy" id="2980108"/>
    <lineage>
        <taxon>Bacteria</taxon>
        <taxon>Pseudomonadati</taxon>
        <taxon>Pseudomonadota</taxon>
        <taxon>Alphaproteobacteria</taxon>
        <taxon>Rhodobacterales</taxon>
        <taxon>Roseobacteraceae</taxon>
        <taxon>Roseovarius</taxon>
    </lineage>
</organism>
<accession>A0ABY6DFJ5</accession>
<reference evidence="2" key="1">
    <citation type="submission" date="2022-10" db="EMBL/GenBank/DDBJ databases">
        <title>Roseovarius pelagicus sp. nov., isolated from Arctic seawater.</title>
        <authorList>
            <person name="Hong Y.W."/>
            <person name="Hwang C.Y."/>
        </authorList>
    </citation>
    <scope>NUCLEOTIDE SEQUENCE</scope>
    <source>
        <strain evidence="2">HL-MP18</strain>
    </source>
</reference>
<evidence type="ECO:0000313" key="2">
    <source>
        <dbReference type="EMBL" id="UXX84932.1"/>
    </source>
</evidence>
<dbReference type="RefSeq" id="WP_165195930.1">
    <property type="nucleotide sequence ID" value="NZ_CP106738.1"/>
</dbReference>
<sequence length="88" mass="10196">MLALLRLMVFGFLFLSVIYVALSFYSRSVRTGKLRKQWEEEGQPGERDVFVDAGLKEYDGSVRRKLILLVYIVPITVMSTIIYLTNFN</sequence>
<keyword evidence="1" id="KW-0472">Membrane</keyword>
<name>A0ABY6DFJ5_9RHOB</name>
<evidence type="ECO:0000256" key="1">
    <source>
        <dbReference type="SAM" id="Phobius"/>
    </source>
</evidence>
<keyword evidence="1" id="KW-1133">Transmembrane helix</keyword>
<keyword evidence="3" id="KW-1185">Reference proteome</keyword>
<protein>
    <recommendedName>
        <fullName evidence="4">DUF3899 domain-containing protein</fullName>
    </recommendedName>
</protein>
<evidence type="ECO:0008006" key="4">
    <source>
        <dbReference type="Google" id="ProtNLM"/>
    </source>
</evidence>
<evidence type="ECO:0000313" key="3">
    <source>
        <dbReference type="Proteomes" id="UP001064087"/>
    </source>
</evidence>